<dbReference type="EMBL" id="CAJNOQ010039727">
    <property type="protein sequence ID" value="CAF1617405.1"/>
    <property type="molecule type" value="Genomic_DNA"/>
</dbReference>
<sequence length="175" mass="18612">MGIVNCNQDICAISADQRVAVVSEIIDLAALVAGQNSRWNCEISDRRYVKNIIDATSAIVGGFAGGAAGIAIGNHLCSRVGTLIGGFTGGIIGTVGAAALSKWLTEYFFDLPPTVALEKAYSYLDLKARCTNTDINSAFKKLALEYHPDKGGSTEDFHKLQYAVAIIKQARGQEV</sequence>
<evidence type="ECO:0000313" key="3">
    <source>
        <dbReference type="EMBL" id="CAF1617405.1"/>
    </source>
</evidence>
<dbReference type="InterPro" id="IPR036869">
    <property type="entry name" value="J_dom_sf"/>
</dbReference>
<keyword evidence="6" id="KW-1185">Reference proteome</keyword>
<dbReference type="Gene3D" id="1.10.287.110">
    <property type="entry name" value="DnaJ domain"/>
    <property type="match status" value="1"/>
</dbReference>
<protein>
    <recommendedName>
        <fullName evidence="1">J domain-containing protein</fullName>
    </recommendedName>
</protein>
<accession>A0A816C122</accession>
<dbReference type="PROSITE" id="PS50076">
    <property type="entry name" value="DNAJ_2"/>
    <property type="match status" value="1"/>
</dbReference>
<dbReference type="AlphaFoldDB" id="A0A816C122"/>
<dbReference type="EMBL" id="CAJOBC010106729">
    <property type="protein sequence ID" value="CAF4505122.1"/>
    <property type="molecule type" value="Genomic_DNA"/>
</dbReference>
<name>A0A816C122_9BILA</name>
<evidence type="ECO:0000313" key="6">
    <source>
        <dbReference type="Proteomes" id="UP000663829"/>
    </source>
</evidence>
<dbReference type="SUPFAM" id="SSF46565">
    <property type="entry name" value="Chaperone J-domain"/>
    <property type="match status" value="1"/>
</dbReference>
<dbReference type="InterPro" id="IPR001623">
    <property type="entry name" value="DnaJ_domain"/>
</dbReference>
<evidence type="ECO:0000313" key="4">
    <source>
        <dbReference type="EMBL" id="CAF4327474.1"/>
    </source>
</evidence>
<reference evidence="3" key="1">
    <citation type="submission" date="2021-02" db="EMBL/GenBank/DDBJ databases">
        <authorList>
            <person name="Nowell W R."/>
        </authorList>
    </citation>
    <scope>NUCLEOTIDE SEQUENCE</scope>
</reference>
<dbReference type="Pfam" id="PF00226">
    <property type="entry name" value="DnaJ"/>
    <property type="match status" value="1"/>
</dbReference>
<dbReference type="EMBL" id="CAJNOK010038598">
    <property type="protein sequence ID" value="CAF1539198.1"/>
    <property type="molecule type" value="Genomic_DNA"/>
</dbReference>
<dbReference type="Proteomes" id="UP000681722">
    <property type="component" value="Unassembled WGS sequence"/>
</dbReference>
<evidence type="ECO:0000313" key="2">
    <source>
        <dbReference type="EMBL" id="CAF1539198.1"/>
    </source>
</evidence>
<dbReference type="OrthoDB" id="376357at2759"/>
<dbReference type="Proteomes" id="UP000663829">
    <property type="component" value="Unassembled WGS sequence"/>
</dbReference>
<dbReference type="SMART" id="SM00271">
    <property type="entry name" value="DnaJ"/>
    <property type="match status" value="1"/>
</dbReference>
<comment type="caution">
    <text evidence="3">The sequence shown here is derived from an EMBL/GenBank/DDBJ whole genome shotgun (WGS) entry which is preliminary data.</text>
</comment>
<dbReference type="EMBL" id="CAJOBA010060927">
    <property type="protein sequence ID" value="CAF4327474.1"/>
    <property type="molecule type" value="Genomic_DNA"/>
</dbReference>
<evidence type="ECO:0000313" key="5">
    <source>
        <dbReference type="EMBL" id="CAF4505122.1"/>
    </source>
</evidence>
<dbReference type="CDD" id="cd06257">
    <property type="entry name" value="DnaJ"/>
    <property type="match status" value="1"/>
</dbReference>
<evidence type="ECO:0000259" key="1">
    <source>
        <dbReference type="PROSITE" id="PS50076"/>
    </source>
</evidence>
<organism evidence="3 6">
    <name type="scientific">Didymodactylos carnosus</name>
    <dbReference type="NCBI Taxonomy" id="1234261"/>
    <lineage>
        <taxon>Eukaryota</taxon>
        <taxon>Metazoa</taxon>
        <taxon>Spiralia</taxon>
        <taxon>Gnathifera</taxon>
        <taxon>Rotifera</taxon>
        <taxon>Eurotatoria</taxon>
        <taxon>Bdelloidea</taxon>
        <taxon>Philodinida</taxon>
        <taxon>Philodinidae</taxon>
        <taxon>Didymodactylos</taxon>
    </lineage>
</organism>
<dbReference type="Proteomes" id="UP000677228">
    <property type="component" value="Unassembled WGS sequence"/>
</dbReference>
<dbReference type="Proteomes" id="UP000682733">
    <property type="component" value="Unassembled WGS sequence"/>
</dbReference>
<gene>
    <name evidence="3" type="ORF">GPM918_LOCUS43520</name>
    <name evidence="2" type="ORF">OVA965_LOCUS38682</name>
    <name evidence="5" type="ORF">SRO942_LOCUS45028</name>
    <name evidence="4" type="ORF">TMI583_LOCUS39899</name>
</gene>
<proteinExistence type="predicted"/>
<feature type="domain" description="J" evidence="1">
    <location>
        <begin position="119"/>
        <end position="175"/>
    </location>
</feature>